<dbReference type="Pfam" id="PF09261">
    <property type="entry name" value="Alpha-mann_mid"/>
    <property type="match status" value="1"/>
</dbReference>
<dbReference type="InterPro" id="IPR013783">
    <property type="entry name" value="Ig-like_fold"/>
</dbReference>
<dbReference type="Gene3D" id="2.70.98.30">
    <property type="entry name" value="Golgi alpha-mannosidase II, domain 4"/>
    <property type="match status" value="2"/>
</dbReference>
<dbReference type="InterPro" id="IPR011682">
    <property type="entry name" value="Glyco_hydro_38_C"/>
</dbReference>
<dbReference type="GO" id="GO:0004559">
    <property type="term" value="F:alpha-mannosidase activity"/>
    <property type="evidence" value="ECO:0007669"/>
    <property type="project" value="InterPro"/>
</dbReference>
<dbReference type="InterPro" id="IPR015341">
    <property type="entry name" value="Glyco_hydro_38_cen"/>
</dbReference>
<organism evidence="6 7">
    <name type="scientific">Actinocatenispora rupis</name>
    <dbReference type="NCBI Taxonomy" id="519421"/>
    <lineage>
        <taxon>Bacteria</taxon>
        <taxon>Bacillati</taxon>
        <taxon>Actinomycetota</taxon>
        <taxon>Actinomycetes</taxon>
        <taxon>Micromonosporales</taxon>
        <taxon>Micromonosporaceae</taxon>
        <taxon>Actinocatenispora</taxon>
    </lineage>
</organism>
<dbReference type="InterPro" id="IPR037094">
    <property type="entry name" value="Glyco_hydro_38_cen_sf"/>
</dbReference>
<evidence type="ECO:0000259" key="5">
    <source>
        <dbReference type="SMART" id="SM00872"/>
    </source>
</evidence>
<dbReference type="InterPro" id="IPR000602">
    <property type="entry name" value="Glyco_hydro_38_N"/>
</dbReference>
<evidence type="ECO:0000256" key="2">
    <source>
        <dbReference type="ARBA" id="ARBA00022723"/>
    </source>
</evidence>
<proteinExistence type="inferred from homology"/>
<dbReference type="Pfam" id="PF10633">
    <property type="entry name" value="NPCBM_assoc"/>
    <property type="match status" value="1"/>
</dbReference>
<dbReference type="GO" id="GO:0046872">
    <property type="term" value="F:metal ion binding"/>
    <property type="evidence" value="ECO:0007669"/>
    <property type="project" value="UniProtKB-KW"/>
</dbReference>
<accession>A0A8J3J635</accession>
<dbReference type="SUPFAM" id="SSF74650">
    <property type="entry name" value="Galactose mutarotase-like"/>
    <property type="match status" value="2"/>
</dbReference>
<reference evidence="6" key="1">
    <citation type="submission" date="2021-01" db="EMBL/GenBank/DDBJ databases">
        <title>Whole genome shotgun sequence of Actinocatenispora rupis NBRC 107355.</title>
        <authorList>
            <person name="Komaki H."/>
            <person name="Tamura T."/>
        </authorList>
    </citation>
    <scope>NUCLEOTIDE SEQUENCE</scope>
    <source>
        <strain evidence="6">NBRC 107355</strain>
    </source>
</reference>
<evidence type="ECO:0000256" key="3">
    <source>
        <dbReference type="ARBA" id="ARBA00022801"/>
    </source>
</evidence>
<name>A0A8J3J635_9ACTN</name>
<dbReference type="Gene3D" id="3.20.110.10">
    <property type="entry name" value="Glycoside hydrolase 38, N terminal domain"/>
    <property type="match status" value="1"/>
</dbReference>
<dbReference type="InterPro" id="IPR018905">
    <property type="entry name" value="A-galactase_NEW3"/>
</dbReference>
<dbReference type="Gene3D" id="2.60.40.10">
    <property type="entry name" value="Immunoglobulins"/>
    <property type="match status" value="1"/>
</dbReference>
<dbReference type="GO" id="GO:0006013">
    <property type="term" value="P:mannose metabolic process"/>
    <property type="evidence" value="ECO:0007669"/>
    <property type="project" value="InterPro"/>
</dbReference>
<dbReference type="GO" id="GO:0009313">
    <property type="term" value="P:oligosaccharide catabolic process"/>
    <property type="evidence" value="ECO:0007669"/>
    <property type="project" value="TreeGrafter"/>
</dbReference>
<dbReference type="Pfam" id="PF07748">
    <property type="entry name" value="Glyco_hydro_38C"/>
    <property type="match status" value="1"/>
</dbReference>
<dbReference type="SUPFAM" id="SSF88713">
    <property type="entry name" value="Glycoside hydrolase/deacetylase"/>
    <property type="match status" value="1"/>
</dbReference>
<keyword evidence="7" id="KW-1185">Reference proteome</keyword>
<sequence>MLAHLREPSVPTVISSVESTDLFVGTEEDPRQVVRVRLAEPAGTGILAVTGPGVTTPDPVPLAGDTTVEVGVRTEAAVGSSVAVTVTVDGVAAPGGTGVLTVAEPGWTMVMVNHFHYDPVWWNTQAAYTSEWQRPDLTDQNHRGMPGFALVRAHLAQARRDPDYTFVLAELDYLKPFWDAYPEHRSELRALLAEGRLELMGGTYNEPNSNLTAAETTARNLVYGIGFQRGVLGGEPATAWQLDVFGHDPQFPGMVADAGLTSSSWARGPFHQWGPMLDMWNAEPGDATVMQFPAEFEWISPSGRGVLTAYMANHYSAGWWMDSAPTLDEAVAQTYRLYQGLKPVAAGKSILLPVGTDYTPPNRWVTEIHRHWRDRYVWPRFVSGLPREFFDLVRRDLAEQGRTATPQSRDMNPVYTGKDVSYIDTKQAHRAGEQAAMEAEKFATLASLYGAGYPHEALDSAWRQLAYGAHHDAVTGSESDQVYLDLMTGWREALERAGDVRDAAQEYLTGLVDSTAGDGVLAVTVHNGQSFARTDVVTVRVELPAPGVTGLVAADGDSVRPVAVEAAEEYPEGGLRAAVVSFVAVDVPGIGYRTVHLVPAEVDGRWVPVDGVTATSDRFTVRADPARGGGLASVVERATGRELVAAGEVANELVVYDEYAEHPRFKEGPWHLVPSGGRTYARDTAATVTAERGPLGERLVVRGEVGPVRYTQYVTVLDGVDRVDVRTRVDEFTGSDKLVRVRFPSPVPGALPVSEVGDAVIGRGFGLIDVDSAEHPWTLDNPAYTWFGLSAAARVSVSTSDGTGRRAIGIAEVVCPDAFDQGRVRPLVVALVGQGVTATTSRAGGSRYGLLDVDSNLPDVRVLVGGPERNGYAARVLAEAGEAYAEEWTRQLAETGRARVWVPAARPLAEVWVPGADLRDPEALDCLLVDGVDDAALDAELAAVVADLADADIAVAQRVPHGVASYEDRTVGLLNRGIPGFAVTSDGALHLSLLRSCTGWPSGVWLDPPKRTAPDGSAFQLQHWTHELEYAFVAGDGDWRRAGMVEAGAGFTNPLRGVVAPPHPGPLPASAALVEVSDGFVLTTLKPTGNPIAVGSAARPSVRDGVTVRGYDAYGRGGEVRIGLVTPVVAARTADLLERPGDPLPVRGGTATLHSGPSDVVTAVLDVDATGLAAAPASPLGPTTDPVQPLFSRYWLHNSGPAPLGYQPVSVHVEPTRAAVDGGVPVSLRVVVSSDVVDADRAGLATVAVPAGWTASATTLPYELGPGGHVEYTVTVTPPAEPEPGRYAVRVGITDAGQRYEDVALLTAGPVEEPEPPADPVAAQAIQGGDSGVTLELTSTGATVEPGGTTTVEAVLHNANRTDADVAVWALSPYETWGMVGPRVQGVTVPAGGSAPVTVTVTAPLDAAPRTAWVLLKAASAGAVRYSPAVPLIVGTGR</sequence>
<keyword evidence="2" id="KW-0479">Metal-binding</keyword>
<dbReference type="InterPro" id="IPR027291">
    <property type="entry name" value="Glyco_hydro_38_N_sf"/>
</dbReference>
<dbReference type="InterPro" id="IPR011330">
    <property type="entry name" value="Glyco_hydro/deAcase_b/a-brl"/>
</dbReference>
<dbReference type="PANTHER" id="PTHR46017">
    <property type="entry name" value="ALPHA-MANNOSIDASE 2C1"/>
    <property type="match status" value="1"/>
</dbReference>
<dbReference type="Gene3D" id="1.20.1270.50">
    <property type="entry name" value="Glycoside hydrolase family 38, central domain"/>
    <property type="match status" value="1"/>
</dbReference>
<dbReference type="SMART" id="SM00872">
    <property type="entry name" value="Alpha-mann_mid"/>
    <property type="match status" value="1"/>
</dbReference>
<gene>
    <name evidence="6" type="ORF">Aru02nite_17610</name>
</gene>
<dbReference type="InterPro" id="IPR011013">
    <property type="entry name" value="Gal_mutarotase_sf_dom"/>
</dbReference>
<dbReference type="Pfam" id="PF01074">
    <property type="entry name" value="Glyco_hydro_38N"/>
    <property type="match status" value="1"/>
</dbReference>
<dbReference type="CDD" id="cd10786">
    <property type="entry name" value="GH38N_AMII_like"/>
    <property type="match status" value="1"/>
</dbReference>
<evidence type="ECO:0000313" key="7">
    <source>
        <dbReference type="Proteomes" id="UP000612808"/>
    </source>
</evidence>
<dbReference type="PANTHER" id="PTHR46017:SF1">
    <property type="entry name" value="ALPHA-MANNOSIDASE 2C1"/>
    <property type="match status" value="1"/>
</dbReference>
<dbReference type="SUPFAM" id="SSF88688">
    <property type="entry name" value="Families 57/38 glycoside transferase middle domain"/>
    <property type="match status" value="1"/>
</dbReference>
<comment type="caution">
    <text evidence="6">The sequence shown here is derived from an EMBL/GenBank/DDBJ whole genome shotgun (WGS) entry which is preliminary data.</text>
</comment>
<dbReference type="GO" id="GO:0030246">
    <property type="term" value="F:carbohydrate binding"/>
    <property type="evidence" value="ECO:0007669"/>
    <property type="project" value="InterPro"/>
</dbReference>
<dbReference type="Proteomes" id="UP000612808">
    <property type="component" value="Unassembled WGS sequence"/>
</dbReference>
<dbReference type="EMBL" id="BOMB01000010">
    <property type="protein sequence ID" value="GID10872.1"/>
    <property type="molecule type" value="Genomic_DNA"/>
</dbReference>
<comment type="similarity">
    <text evidence="1">Belongs to the glycosyl hydrolase 38 family.</text>
</comment>
<feature type="domain" description="Glycoside hydrolase family 38 central" evidence="5">
    <location>
        <begin position="420"/>
        <end position="490"/>
    </location>
</feature>
<protein>
    <submittedName>
        <fullName evidence="6">Alpha-mannosidase</fullName>
    </submittedName>
</protein>
<keyword evidence="4" id="KW-0326">Glycosidase</keyword>
<evidence type="ECO:0000313" key="6">
    <source>
        <dbReference type="EMBL" id="GID10872.1"/>
    </source>
</evidence>
<evidence type="ECO:0000256" key="4">
    <source>
        <dbReference type="ARBA" id="ARBA00023295"/>
    </source>
</evidence>
<dbReference type="InterPro" id="IPR028995">
    <property type="entry name" value="Glyco_hydro_57/38_cen_sf"/>
</dbReference>
<keyword evidence="3" id="KW-0378">Hydrolase</keyword>
<evidence type="ECO:0000256" key="1">
    <source>
        <dbReference type="ARBA" id="ARBA00009792"/>
    </source>
</evidence>